<evidence type="ECO:0000256" key="3">
    <source>
        <dbReference type="RuleBase" id="RU000363"/>
    </source>
</evidence>
<dbReference type="InterPro" id="IPR036291">
    <property type="entry name" value="NAD(P)-bd_dom_sf"/>
</dbReference>
<proteinExistence type="inferred from homology"/>
<accession>A0A8R2C638</accession>
<evidence type="ECO:0000256" key="2">
    <source>
        <dbReference type="ARBA" id="ARBA00023002"/>
    </source>
</evidence>
<dbReference type="Pfam" id="PF00106">
    <property type="entry name" value="adh_short"/>
    <property type="match status" value="1"/>
</dbReference>
<organism evidence="5 6">
    <name type="scientific">Bombyx mori</name>
    <name type="common">Silk moth</name>
    <dbReference type="NCBI Taxonomy" id="7091"/>
    <lineage>
        <taxon>Eukaryota</taxon>
        <taxon>Metazoa</taxon>
        <taxon>Ecdysozoa</taxon>
        <taxon>Arthropoda</taxon>
        <taxon>Hexapoda</taxon>
        <taxon>Insecta</taxon>
        <taxon>Pterygota</taxon>
        <taxon>Neoptera</taxon>
        <taxon>Endopterygota</taxon>
        <taxon>Lepidoptera</taxon>
        <taxon>Glossata</taxon>
        <taxon>Ditrysia</taxon>
        <taxon>Bombycoidea</taxon>
        <taxon>Bombycidae</taxon>
        <taxon>Bombycinae</taxon>
        <taxon>Bombyx</taxon>
    </lineage>
</organism>
<keyword evidence="6" id="KW-1185">Reference proteome</keyword>
<dbReference type="GO" id="GO:0005737">
    <property type="term" value="C:cytoplasm"/>
    <property type="evidence" value="ECO:0007669"/>
    <property type="project" value="TreeGrafter"/>
</dbReference>
<evidence type="ECO:0000256" key="4">
    <source>
        <dbReference type="SAM" id="SignalP"/>
    </source>
</evidence>
<evidence type="ECO:0000256" key="1">
    <source>
        <dbReference type="ARBA" id="ARBA00006484"/>
    </source>
</evidence>
<evidence type="ECO:0008006" key="7">
    <source>
        <dbReference type="Google" id="ProtNLM"/>
    </source>
</evidence>
<dbReference type="EnsemblMetazoa" id="XM_012690579.3">
    <property type="protein sequence ID" value="XP_012546033.3"/>
    <property type="gene ID" value="LOC101747118"/>
</dbReference>
<keyword evidence="4" id="KW-0732">Signal</keyword>
<reference evidence="5" key="2">
    <citation type="submission" date="2022-06" db="UniProtKB">
        <authorList>
            <consortium name="EnsemblMetazoa"/>
        </authorList>
    </citation>
    <scope>IDENTIFICATION</scope>
    <source>
        <strain evidence="5">p50T (Dazao)</strain>
    </source>
</reference>
<dbReference type="PRINTS" id="PR00080">
    <property type="entry name" value="SDRFAMILY"/>
</dbReference>
<dbReference type="GO" id="GO:0016616">
    <property type="term" value="F:oxidoreductase activity, acting on the CH-OH group of donors, NAD or NADP as acceptor"/>
    <property type="evidence" value="ECO:0007669"/>
    <property type="project" value="TreeGrafter"/>
</dbReference>
<dbReference type="Proteomes" id="UP000005204">
    <property type="component" value="Unassembled WGS sequence"/>
</dbReference>
<reference evidence="6" key="1">
    <citation type="journal article" date="2008" name="Insect Biochem. Mol. Biol.">
        <title>The genome of a lepidopteran model insect, the silkworm Bombyx mori.</title>
        <authorList>
            <consortium name="International Silkworm Genome Consortium"/>
        </authorList>
    </citation>
    <scope>NUCLEOTIDE SEQUENCE [LARGE SCALE GENOMIC DNA]</scope>
    <source>
        <strain evidence="6">p50T</strain>
    </source>
</reference>
<dbReference type="Gene3D" id="3.40.50.720">
    <property type="entry name" value="NAD(P)-binding Rossmann-like Domain"/>
    <property type="match status" value="2"/>
</dbReference>
<comment type="similarity">
    <text evidence="1 3">Belongs to the short-chain dehydrogenases/reductases (SDR) family.</text>
</comment>
<dbReference type="SUPFAM" id="SSF51735">
    <property type="entry name" value="NAD(P)-binding Rossmann-fold domains"/>
    <property type="match status" value="1"/>
</dbReference>
<evidence type="ECO:0000313" key="6">
    <source>
        <dbReference type="Proteomes" id="UP000005204"/>
    </source>
</evidence>
<feature type="chain" id="PRO_5035805677" description="Alcohol dehydrogenase" evidence="4">
    <location>
        <begin position="19"/>
        <end position="251"/>
    </location>
</feature>
<keyword evidence="2" id="KW-0560">Oxidoreductase</keyword>
<dbReference type="AlphaFoldDB" id="A0A8R2C638"/>
<dbReference type="PANTHER" id="PTHR44229">
    <property type="entry name" value="15-HYDROXYPROSTAGLANDIN DEHYDROGENASE [NAD(+)]"/>
    <property type="match status" value="1"/>
</dbReference>
<evidence type="ECO:0000313" key="5">
    <source>
        <dbReference type="EnsemblMetazoa" id="XP_012546033.3"/>
    </source>
</evidence>
<dbReference type="PRINTS" id="PR00081">
    <property type="entry name" value="GDHRDH"/>
</dbReference>
<name>A0A8R2C638_BOMMO</name>
<dbReference type="InterPro" id="IPR002347">
    <property type="entry name" value="SDR_fam"/>
</dbReference>
<protein>
    <recommendedName>
        <fullName evidence="7">Alcohol dehydrogenase</fullName>
    </recommendedName>
</protein>
<dbReference type="PANTHER" id="PTHR44229:SF8">
    <property type="entry name" value="ALCOHOL DEHYDROGENASE-RELATED"/>
    <property type="match status" value="1"/>
</dbReference>
<sequence>MLGYIILASLALYRIANAADEREIEGKVVVVTGAAQGIGYAIADNFLANDLFVWDRLVEYIQNIDVLVNNAAVIDVDNPRNTITTNTIALIEWSMKFSEHTRLDKCGHGGTIINVASVTGHWVAPFFPAYIASKYGVVGFSKSFGHAYNYKSTGVRVVALCPSFTLTPLVFTKIVSDEQEDAFDRYRSNQVWQSADEVGIRAVEVFKNADSGTSWDVVGGSPAFESLSTEYITIPDEIIPEGTCQVDCECD</sequence>
<feature type="signal peptide" evidence="4">
    <location>
        <begin position="1"/>
        <end position="18"/>
    </location>
</feature>